<keyword evidence="1" id="KW-0812">Transmembrane</keyword>
<reference evidence="2 3" key="1">
    <citation type="journal article" date="2003" name="Proc. Natl. Acad. Sci. U.S.A.">
        <title>Complete genome sequence of the marine planctomycete Pirellula sp. strain 1.</title>
        <authorList>
            <person name="Gloeckner F.O."/>
            <person name="Kube M."/>
            <person name="Bauer M."/>
            <person name="Teeling H."/>
            <person name="Lombardot T."/>
            <person name="Ludwig W."/>
            <person name="Gade D."/>
            <person name="Beck A."/>
            <person name="Borzym K."/>
            <person name="Heitmann K."/>
            <person name="Rabus R."/>
            <person name="Schlesner H."/>
            <person name="Amann R."/>
            <person name="Reinhardt R."/>
        </authorList>
    </citation>
    <scope>NUCLEOTIDE SEQUENCE [LARGE SCALE GENOMIC DNA]</scope>
    <source>
        <strain evidence="3">DSM 10527 / NCIMB 13988 / SH1</strain>
    </source>
</reference>
<dbReference type="eggNOG" id="ENOG5034BP7">
    <property type="taxonomic scope" value="Bacteria"/>
</dbReference>
<dbReference type="Proteomes" id="UP000001025">
    <property type="component" value="Chromosome"/>
</dbReference>
<protein>
    <submittedName>
        <fullName evidence="2">Uncharacterized protein</fullName>
    </submittedName>
</protein>
<evidence type="ECO:0000313" key="3">
    <source>
        <dbReference type="Proteomes" id="UP000001025"/>
    </source>
</evidence>
<proteinExistence type="predicted"/>
<dbReference type="KEGG" id="rba:RB2321"/>
<dbReference type="OrthoDB" id="272585at2"/>
<dbReference type="EnsemblBacteria" id="CAD72553">
    <property type="protein sequence ID" value="CAD72553"/>
    <property type="gene ID" value="RB2321"/>
</dbReference>
<organism evidence="2 3">
    <name type="scientific">Rhodopirellula baltica (strain DSM 10527 / NCIMB 13988 / SH1)</name>
    <dbReference type="NCBI Taxonomy" id="243090"/>
    <lineage>
        <taxon>Bacteria</taxon>
        <taxon>Pseudomonadati</taxon>
        <taxon>Planctomycetota</taxon>
        <taxon>Planctomycetia</taxon>
        <taxon>Pirellulales</taxon>
        <taxon>Pirellulaceae</taxon>
        <taxon>Rhodopirellula</taxon>
    </lineage>
</organism>
<gene>
    <name evidence="2" type="ordered locus">RB2321</name>
</gene>
<keyword evidence="3" id="KW-1185">Reference proteome</keyword>
<sequence>MPSVAVSLGPLICCGDILPGRSNSDRRITIPLNRGKAAFAKALFPSTSYAVFASSTFSFSLVFCHRSMIVNAIRIIASFSVATCVAITIYCCANGIRSIDDFRNYRVMRSVSSPVVEALADGLLAVGSTRQQLLEIDTPSWTEDYGRCKIHGFTPERDYDRQTVVTVDDRVVSAHVGSCTWQWSFFDEMPEDVAESVGSVRGLRYAIELVPEHAGILQPILDAELKSLGVQSAASAQESEP</sequence>
<dbReference type="InParanoid" id="Q7UW18"/>
<dbReference type="AlphaFoldDB" id="Q7UW18"/>
<name>Q7UW18_RHOBA</name>
<dbReference type="EMBL" id="BX294136">
    <property type="protein sequence ID" value="CAD72553.1"/>
    <property type="molecule type" value="Genomic_DNA"/>
</dbReference>
<evidence type="ECO:0000313" key="2">
    <source>
        <dbReference type="EMBL" id="CAD72553.1"/>
    </source>
</evidence>
<accession>Q7UW18</accession>
<keyword evidence="1" id="KW-0472">Membrane</keyword>
<keyword evidence="1" id="KW-1133">Transmembrane helix</keyword>
<dbReference type="HOGENOM" id="CLU_1151117_0_0_0"/>
<feature type="transmembrane region" description="Helical" evidence="1">
    <location>
        <begin position="42"/>
        <end position="63"/>
    </location>
</feature>
<dbReference type="PATRIC" id="fig|243090.15.peg.1064"/>
<feature type="transmembrane region" description="Helical" evidence="1">
    <location>
        <begin position="75"/>
        <end position="96"/>
    </location>
</feature>
<dbReference type="STRING" id="243090.RB2321"/>
<evidence type="ECO:0000256" key="1">
    <source>
        <dbReference type="SAM" id="Phobius"/>
    </source>
</evidence>